<feature type="non-terminal residue" evidence="1">
    <location>
        <position position="104"/>
    </location>
</feature>
<keyword evidence="2" id="KW-1185">Reference proteome</keyword>
<organism evidence="1 2">
    <name type="scientific">Prorocentrum cordatum</name>
    <dbReference type="NCBI Taxonomy" id="2364126"/>
    <lineage>
        <taxon>Eukaryota</taxon>
        <taxon>Sar</taxon>
        <taxon>Alveolata</taxon>
        <taxon>Dinophyceae</taxon>
        <taxon>Prorocentrales</taxon>
        <taxon>Prorocentraceae</taxon>
        <taxon>Prorocentrum</taxon>
    </lineage>
</organism>
<sequence length="104" mass="11894">PHEQDLKFPAAVNLDNCIATAKNIFTDMKVDLQPSMKEIHCARCCTAYNTKVERLEFNSSAGTDSDYLWRKISVSLLEREKAHQLEGMAPPRDFERKIHTAIDE</sequence>
<evidence type="ECO:0000313" key="2">
    <source>
        <dbReference type="Proteomes" id="UP001189429"/>
    </source>
</evidence>
<evidence type="ECO:0000313" key="1">
    <source>
        <dbReference type="EMBL" id="CAK0865426.1"/>
    </source>
</evidence>
<reference evidence="1" key="1">
    <citation type="submission" date="2023-10" db="EMBL/GenBank/DDBJ databases">
        <authorList>
            <person name="Chen Y."/>
            <person name="Shah S."/>
            <person name="Dougan E. K."/>
            <person name="Thang M."/>
            <person name="Chan C."/>
        </authorList>
    </citation>
    <scope>NUCLEOTIDE SEQUENCE [LARGE SCALE GENOMIC DNA]</scope>
</reference>
<comment type="caution">
    <text evidence="1">The sequence shown here is derived from an EMBL/GenBank/DDBJ whole genome shotgun (WGS) entry which is preliminary data.</text>
</comment>
<feature type="non-terminal residue" evidence="1">
    <location>
        <position position="1"/>
    </location>
</feature>
<gene>
    <name evidence="1" type="ORF">PCOR1329_LOCUS52949</name>
</gene>
<dbReference type="Proteomes" id="UP001189429">
    <property type="component" value="Unassembled WGS sequence"/>
</dbReference>
<dbReference type="EMBL" id="CAUYUJ010016449">
    <property type="protein sequence ID" value="CAK0865426.1"/>
    <property type="molecule type" value="Genomic_DNA"/>
</dbReference>
<protein>
    <submittedName>
        <fullName evidence="1">Uncharacterized protein</fullName>
    </submittedName>
</protein>
<name>A0ABN9UYR2_9DINO</name>
<accession>A0ABN9UYR2</accession>
<proteinExistence type="predicted"/>